<dbReference type="KEGG" id="cfj:CFIO01_00050"/>
<dbReference type="OrthoDB" id="2735536at2759"/>
<accession>A0A010SN63</accession>
<dbReference type="Proteomes" id="UP000020467">
    <property type="component" value="Unassembled WGS sequence"/>
</dbReference>
<dbReference type="Gene3D" id="3.40.50.720">
    <property type="entry name" value="NAD(P)-binding Rossmann-like Domain"/>
    <property type="match status" value="1"/>
</dbReference>
<evidence type="ECO:0000313" key="5">
    <source>
        <dbReference type="Proteomes" id="UP000020467"/>
    </source>
</evidence>
<dbReference type="STRING" id="1445577.A0A010SN63"/>
<keyword evidence="5" id="KW-1185">Reference proteome</keyword>
<dbReference type="InterPro" id="IPR050425">
    <property type="entry name" value="NAD(P)_dehydrat-like"/>
</dbReference>
<gene>
    <name evidence="4" type="ORF">CFIO01_00050</name>
</gene>
<dbReference type="InterPro" id="IPR001509">
    <property type="entry name" value="Epimerase_deHydtase"/>
</dbReference>
<comment type="similarity">
    <text evidence="2">Belongs to the NAD(P)-dependent epimerase/dehydratase family. Dihydroflavonol-4-reductase subfamily.</text>
</comment>
<sequence>MASHAQHEKFALPQGSDILVTGANGFIGSHVCKELLQIDFNVKEAVRDTKKCSWLTQALGLQTSRGHFTLVALPSMEIEENFHVLMQGVSAVIHVASPVSFSTIPQDVIPTSVAGALNALKATNKSPAVKRFVLTSSSVAAALPRPEEEGVEVSFHSWNTDSVISAWQEGHDDPQRAWHVYTASKVEAEGAVWDFHRSDTTRRADLIINTDQVNQGHASTSSFIQSMWYGMHSDRLSQIPAQYFVDVQDTARLHVAGAVLHSVQNERIFAWAEPWNFNRILEILRIHYPQRMFLENFHHEHDLSSVSGPRSRALEILNQLGRDGFVSLEDSILGNVQDLAQSYNRGKGT</sequence>
<evidence type="ECO:0000313" key="4">
    <source>
        <dbReference type="EMBL" id="EXF86353.1"/>
    </source>
</evidence>
<dbReference type="Pfam" id="PF01370">
    <property type="entry name" value="Epimerase"/>
    <property type="match status" value="1"/>
</dbReference>
<dbReference type="eggNOG" id="KOG1502">
    <property type="taxonomic scope" value="Eukaryota"/>
</dbReference>
<reference evidence="4 5" key="1">
    <citation type="submission" date="2014-02" db="EMBL/GenBank/DDBJ databases">
        <title>The genome sequence of Colletotrichum fioriniae PJ7.</title>
        <authorList>
            <person name="Baroncelli R."/>
            <person name="Thon M.R."/>
        </authorList>
    </citation>
    <scope>NUCLEOTIDE SEQUENCE [LARGE SCALE GENOMIC DNA]</scope>
    <source>
        <strain evidence="4 5">PJ7</strain>
    </source>
</reference>
<proteinExistence type="inferred from homology"/>
<name>A0A010SN63_9PEZI</name>
<dbReference type="PANTHER" id="PTHR10366">
    <property type="entry name" value="NAD DEPENDENT EPIMERASE/DEHYDRATASE"/>
    <property type="match status" value="1"/>
</dbReference>
<dbReference type="PANTHER" id="PTHR10366:SF562">
    <property type="entry name" value="ALDEHYDE REDUCTASE II (AFU_ORTHOLOGUE AFUA_1G11360)"/>
    <property type="match status" value="1"/>
</dbReference>
<dbReference type="AlphaFoldDB" id="A0A010SN63"/>
<dbReference type="InterPro" id="IPR036291">
    <property type="entry name" value="NAD(P)-bd_dom_sf"/>
</dbReference>
<organism evidence="4 5">
    <name type="scientific">Colletotrichum fioriniae PJ7</name>
    <dbReference type="NCBI Taxonomy" id="1445577"/>
    <lineage>
        <taxon>Eukaryota</taxon>
        <taxon>Fungi</taxon>
        <taxon>Dikarya</taxon>
        <taxon>Ascomycota</taxon>
        <taxon>Pezizomycotina</taxon>
        <taxon>Sordariomycetes</taxon>
        <taxon>Hypocreomycetidae</taxon>
        <taxon>Glomerellales</taxon>
        <taxon>Glomerellaceae</taxon>
        <taxon>Colletotrichum</taxon>
        <taxon>Colletotrichum acutatum species complex</taxon>
    </lineage>
</organism>
<evidence type="ECO:0000259" key="3">
    <source>
        <dbReference type="Pfam" id="PF01370"/>
    </source>
</evidence>
<dbReference type="SUPFAM" id="SSF51735">
    <property type="entry name" value="NAD(P)-binding Rossmann-fold domains"/>
    <property type="match status" value="1"/>
</dbReference>
<keyword evidence="1" id="KW-0560">Oxidoreductase</keyword>
<evidence type="ECO:0000256" key="2">
    <source>
        <dbReference type="ARBA" id="ARBA00023445"/>
    </source>
</evidence>
<protein>
    <submittedName>
        <fullName evidence="4">NAD dependent epimerase/dehydratase</fullName>
    </submittedName>
</protein>
<evidence type="ECO:0000256" key="1">
    <source>
        <dbReference type="ARBA" id="ARBA00023002"/>
    </source>
</evidence>
<dbReference type="HOGENOM" id="CLU_007383_9_2_1"/>
<feature type="domain" description="NAD-dependent epimerase/dehydratase" evidence="3">
    <location>
        <begin position="18"/>
        <end position="150"/>
    </location>
</feature>
<comment type="caution">
    <text evidence="4">The sequence shown here is derived from an EMBL/GenBank/DDBJ whole genome shotgun (WGS) entry which is preliminary data.</text>
</comment>
<dbReference type="GO" id="GO:0016616">
    <property type="term" value="F:oxidoreductase activity, acting on the CH-OH group of donors, NAD or NADP as acceptor"/>
    <property type="evidence" value="ECO:0007669"/>
    <property type="project" value="TreeGrafter"/>
</dbReference>
<dbReference type="EMBL" id="JARH01000012">
    <property type="protein sequence ID" value="EXF86353.1"/>
    <property type="molecule type" value="Genomic_DNA"/>
</dbReference>